<name>A0A482WUS5_LAOST</name>
<evidence type="ECO:0000259" key="5">
    <source>
        <dbReference type="Pfam" id="PF01176"/>
    </source>
</evidence>
<feature type="domain" description="S1-like" evidence="5">
    <location>
        <begin position="26"/>
        <end position="87"/>
    </location>
</feature>
<dbReference type="Pfam" id="PF01176">
    <property type="entry name" value="eIF-1a"/>
    <property type="match status" value="1"/>
</dbReference>
<sequence length="115" mass="13207">MSSATKKKHVIAELMQAELRCPHEDEAICRIVSCPGNNLHEVEDGNGERFLVSMPNKFRKVVFMKRNDIVLVKKIDEGGKVKGEIMTVCKTDHIKYYRANNVWPARFTEQSEQNT</sequence>
<evidence type="ECO:0000256" key="2">
    <source>
        <dbReference type="ARBA" id="ARBA00020989"/>
    </source>
</evidence>
<reference evidence="6 7" key="1">
    <citation type="journal article" date="2017" name="Gigascience">
        <title>Genome sequence of the small brown planthopper, Laodelphax striatellus.</title>
        <authorList>
            <person name="Zhu J."/>
            <person name="Jiang F."/>
            <person name="Wang X."/>
            <person name="Yang P."/>
            <person name="Bao Y."/>
            <person name="Zhao W."/>
            <person name="Wang W."/>
            <person name="Lu H."/>
            <person name="Wang Q."/>
            <person name="Cui N."/>
            <person name="Li J."/>
            <person name="Chen X."/>
            <person name="Luo L."/>
            <person name="Yu J."/>
            <person name="Kang L."/>
            <person name="Cui F."/>
        </authorList>
    </citation>
    <scope>NUCLEOTIDE SEQUENCE [LARGE SCALE GENOMIC DNA]</scope>
    <source>
        <strain evidence="6">Lst14</strain>
    </source>
</reference>
<dbReference type="InterPro" id="IPR006196">
    <property type="entry name" value="RNA-binding_domain_S1_IF1"/>
</dbReference>
<keyword evidence="3" id="KW-0694">RNA-binding</keyword>
<evidence type="ECO:0000256" key="4">
    <source>
        <dbReference type="ARBA" id="ARBA00031998"/>
    </source>
</evidence>
<dbReference type="InterPro" id="IPR039294">
    <property type="entry name" value="EIF1AD"/>
</dbReference>
<keyword evidence="7" id="KW-1185">Reference proteome</keyword>
<protein>
    <recommendedName>
        <fullName evidence="2">Probable RNA-binding protein EIF1AD</fullName>
    </recommendedName>
    <alternativeName>
        <fullName evidence="4">Eukaryotic translation initiation factor 1A domain-containing protein</fullName>
    </alternativeName>
</protein>
<dbReference type="GO" id="GO:0005634">
    <property type="term" value="C:nucleus"/>
    <property type="evidence" value="ECO:0007669"/>
    <property type="project" value="TreeGrafter"/>
</dbReference>
<comment type="similarity">
    <text evidence="1">Belongs to the EIF1AD family.</text>
</comment>
<dbReference type="PANTHER" id="PTHR21641">
    <property type="entry name" value="TRANSLATION INITIATION FACTOR-RELATED"/>
    <property type="match status" value="1"/>
</dbReference>
<dbReference type="STRING" id="195883.A0A482WUS5"/>
<dbReference type="SMR" id="A0A482WUS5"/>
<organism evidence="6 7">
    <name type="scientific">Laodelphax striatellus</name>
    <name type="common">Small brown planthopper</name>
    <name type="synonym">Delphax striatella</name>
    <dbReference type="NCBI Taxonomy" id="195883"/>
    <lineage>
        <taxon>Eukaryota</taxon>
        <taxon>Metazoa</taxon>
        <taxon>Ecdysozoa</taxon>
        <taxon>Arthropoda</taxon>
        <taxon>Hexapoda</taxon>
        <taxon>Insecta</taxon>
        <taxon>Pterygota</taxon>
        <taxon>Neoptera</taxon>
        <taxon>Paraneoptera</taxon>
        <taxon>Hemiptera</taxon>
        <taxon>Auchenorrhyncha</taxon>
        <taxon>Fulgoroidea</taxon>
        <taxon>Delphacidae</taxon>
        <taxon>Criomorphinae</taxon>
        <taxon>Laodelphax</taxon>
    </lineage>
</organism>
<dbReference type="InterPro" id="IPR012340">
    <property type="entry name" value="NA-bd_OB-fold"/>
</dbReference>
<dbReference type="GO" id="GO:0003723">
    <property type="term" value="F:RNA binding"/>
    <property type="evidence" value="ECO:0007669"/>
    <property type="project" value="UniProtKB-KW"/>
</dbReference>
<dbReference type="Gene3D" id="2.40.50.140">
    <property type="entry name" value="Nucleic acid-binding proteins"/>
    <property type="match status" value="1"/>
</dbReference>
<dbReference type="PANTHER" id="PTHR21641:SF0">
    <property type="entry name" value="RNA-BINDING PROTEIN EIF1AD-RELATED"/>
    <property type="match status" value="1"/>
</dbReference>
<evidence type="ECO:0000256" key="3">
    <source>
        <dbReference type="ARBA" id="ARBA00022884"/>
    </source>
</evidence>
<dbReference type="InterPro" id="IPR001253">
    <property type="entry name" value="TIF_eIF-1A"/>
</dbReference>
<evidence type="ECO:0000313" key="7">
    <source>
        <dbReference type="Proteomes" id="UP000291343"/>
    </source>
</evidence>
<dbReference type="InParanoid" id="A0A482WUS5"/>
<proteinExistence type="inferred from homology"/>
<dbReference type="FunCoup" id="A0A482WUS5">
    <property type="interactions" value="1871"/>
</dbReference>
<dbReference type="EMBL" id="QKKF02024659">
    <property type="protein sequence ID" value="RZF37355.1"/>
    <property type="molecule type" value="Genomic_DNA"/>
</dbReference>
<dbReference type="AlphaFoldDB" id="A0A482WUS5"/>
<dbReference type="Proteomes" id="UP000291343">
    <property type="component" value="Unassembled WGS sequence"/>
</dbReference>
<gene>
    <name evidence="6" type="ORF">LSTR_LSTR010450</name>
</gene>
<dbReference type="SUPFAM" id="SSF50249">
    <property type="entry name" value="Nucleic acid-binding proteins"/>
    <property type="match status" value="1"/>
</dbReference>
<dbReference type="GO" id="GO:0003743">
    <property type="term" value="F:translation initiation factor activity"/>
    <property type="evidence" value="ECO:0007669"/>
    <property type="project" value="InterPro"/>
</dbReference>
<accession>A0A482WUS5</accession>
<dbReference type="SMART" id="SM00652">
    <property type="entry name" value="eIF1a"/>
    <property type="match status" value="1"/>
</dbReference>
<evidence type="ECO:0000256" key="1">
    <source>
        <dbReference type="ARBA" id="ARBA00007340"/>
    </source>
</evidence>
<evidence type="ECO:0000313" key="6">
    <source>
        <dbReference type="EMBL" id="RZF37355.1"/>
    </source>
</evidence>
<comment type="caution">
    <text evidence="6">The sequence shown here is derived from an EMBL/GenBank/DDBJ whole genome shotgun (WGS) entry which is preliminary data.</text>
</comment>